<dbReference type="CDD" id="cd19093">
    <property type="entry name" value="AKR_AtPLR-like"/>
    <property type="match status" value="1"/>
</dbReference>
<dbReference type="OrthoDB" id="37537at2759"/>
<dbReference type="PROSITE" id="PS00062">
    <property type="entry name" value="ALDOKETO_REDUCTASE_2"/>
    <property type="match status" value="1"/>
</dbReference>
<proteinExistence type="predicted"/>
<sequence length="339" mass="38004">MTVKLEKDVIPTAETKLKLGGVVDVPPIAIGCWQWGDKTVWGWTPEAEKDAKEAFDTAFELNIPFYDSAEVYGDGESEKEIKRFQEKYSEEEKAKQVIATKYFPHAHRTQFPDVLLSALKDSLSRLGSFKVDLYQIHAPIHPVEIEVVANALADAYEAGLVRTVGVSNYSIEEIKRMHAALQKRNIPLASNQISYSLTRTIPEKSGLIKLCHDLGIVILAYSRKCTMISLSMGLLTGKYPPHGPPPKGRERWFSRFDKEQLTQLLAVLKRLGEKYGKTQSAIALNWCIVKGTIPLGGARTAEHVRQNAEALGFRLTDDEVSELDKYSFEGSNNNEWQHG</sequence>
<dbReference type="Pfam" id="PF00248">
    <property type="entry name" value="Aldo_ket_red"/>
    <property type="match status" value="1"/>
</dbReference>
<dbReference type="SUPFAM" id="SSF51430">
    <property type="entry name" value="NAD(P)-linked oxidoreductase"/>
    <property type="match status" value="1"/>
</dbReference>
<dbReference type="PANTHER" id="PTHR43364:SF4">
    <property type="entry name" value="NAD(P)-LINKED OXIDOREDUCTASE SUPERFAMILY PROTEIN"/>
    <property type="match status" value="1"/>
</dbReference>
<dbReference type="PANTHER" id="PTHR43364">
    <property type="entry name" value="NADH-SPECIFIC METHYLGLYOXAL REDUCTASE-RELATED"/>
    <property type="match status" value="1"/>
</dbReference>
<dbReference type="PRINTS" id="PR00069">
    <property type="entry name" value="ALDKETRDTASE"/>
</dbReference>
<dbReference type="InterPro" id="IPR020471">
    <property type="entry name" value="AKR"/>
</dbReference>
<evidence type="ECO:0000313" key="3">
    <source>
        <dbReference type="EMBL" id="KAG1537269.1"/>
    </source>
</evidence>
<dbReference type="InterPro" id="IPR036812">
    <property type="entry name" value="NAD(P)_OxRdtase_dom_sf"/>
</dbReference>
<dbReference type="Gene3D" id="3.20.20.100">
    <property type="entry name" value="NADP-dependent oxidoreductase domain"/>
    <property type="match status" value="1"/>
</dbReference>
<dbReference type="GO" id="GO:0016491">
    <property type="term" value="F:oxidoreductase activity"/>
    <property type="evidence" value="ECO:0007669"/>
    <property type="project" value="UniProtKB-KW"/>
</dbReference>
<dbReference type="InterPro" id="IPR050523">
    <property type="entry name" value="AKR_Detox_Biosynth"/>
</dbReference>
<evidence type="ECO:0000259" key="2">
    <source>
        <dbReference type="Pfam" id="PF00248"/>
    </source>
</evidence>
<dbReference type="InterPro" id="IPR018170">
    <property type="entry name" value="Aldo/ket_reductase_CS"/>
</dbReference>
<gene>
    <name evidence="3" type="ORF">G6F51_010470</name>
</gene>
<accession>A0A9P6Y1F5</accession>
<organism evidence="3 4">
    <name type="scientific">Rhizopus oryzae</name>
    <name type="common">Mucormycosis agent</name>
    <name type="synonym">Rhizopus arrhizus var. delemar</name>
    <dbReference type="NCBI Taxonomy" id="64495"/>
    <lineage>
        <taxon>Eukaryota</taxon>
        <taxon>Fungi</taxon>
        <taxon>Fungi incertae sedis</taxon>
        <taxon>Mucoromycota</taxon>
        <taxon>Mucoromycotina</taxon>
        <taxon>Mucoromycetes</taxon>
        <taxon>Mucorales</taxon>
        <taxon>Mucorineae</taxon>
        <taxon>Rhizopodaceae</taxon>
        <taxon>Rhizopus</taxon>
    </lineage>
</organism>
<feature type="domain" description="NADP-dependent oxidoreductase" evidence="2">
    <location>
        <begin position="27"/>
        <end position="325"/>
    </location>
</feature>
<evidence type="ECO:0000256" key="1">
    <source>
        <dbReference type="ARBA" id="ARBA00023002"/>
    </source>
</evidence>
<evidence type="ECO:0000313" key="4">
    <source>
        <dbReference type="Proteomes" id="UP000717996"/>
    </source>
</evidence>
<dbReference type="InterPro" id="IPR023210">
    <property type="entry name" value="NADP_OxRdtase_dom"/>
</dbReference>
<keyword evidence="1" id="KW-0560">Oxidoreductase</keyword>
<name>A0A9P6Y1F5_RHIOR</name>
<dbReference type="Proteomes" id="UP000717996">
    <property type="component" value="Unassembled WGS sequence"/>
</dbReference>
<dbReference type="EMBL" id="JAANIT010002175">
    <property type="protein sequence ID" value="KAG1537269.1"/>
    <property type="molecule type" value="Genomic_DNA"/>
</dbReference>
<protein>
    <recommendedName>
        <fullName evidence="2">NADP-dependent oxidoreductase domain-containing protein</fullName>
    </recommendedName>
</protein>
<dbReference type="AlphaFoldDB" id="A0A9P6Y1F5"/>
<reference evidence="3" key="1">
    <citation type="journal article" date="2020" name="Microb. Genom.">
        <title>Genetic diversity of clinical and environmental Mucorales isolates obtained from an investigation of mucormycosis cases among solid organ transplant recipients.</title>
        <authorList>
            <person name="Nguyen M.H."/>
            <person name="Kaul D."/>
            <person name="Muto C."/>
            <person name="Cheng S.J."/>
            <person name="Richter R.A."/>
            <person name="Bruno V.M."/>
            <person name="Liu G."/>
            <person name="Beyhan S."/>
            <person name="Sundermann A.J."/>
            <person name="Mounaud S."/>
            <person name="Pasculle A.W."/>
            <person name="Nierman W.C."/>
            <person name="Driscoll E."/>
            <person name="Cumbie R."/>
            <person name="Clancy C.J."/>
            <person name="Dupont C.L."/>
        </authorList>
    </citation>
    <scope>NUCLEOTIDE SEQUENCE</scope>
    <source>
        <strain evidence="3">GL16</strain>
    </source>
</reference>
<comment type="caution">
    <text evidence="3">The sequence shown here is derived from an EMBL/GenBank/DDBJ whole genome shotgun (WGS) entry which is preliminary data.</text>
</comment>